<dbReference type="PANTHER" id="PTHR33546">
    <property type="entry name" value="LARGE, MULTIFUNCTIONAL SECRETED PROTEIN-RELATED"/>
    <property type="match status" value="1"/>
</dbReference>
<name>D5SVY7_PLAL2</name>
<dbReference type="GO" id="GO:0009055">
    <property type="term" value="F:electron transfer activity"/>
    <property type="evidence" value="ECO:0007669"/>
    <property type="project" value="InterPro"/>
</dbReference>
<dbReference type="KEGG" id="plm:Plim_1438"/>
<keyword evidence="8" id="KW-1185">Reference proteome</keyword>
<dbReference type="STRING" id="521674.Plim_1438"/>
<keyword evidence="2 4" id="KW-0479">Metal-binding</keyword>
<dbReference type="GO" id="GO:0020037">
    <property type="term" value="F:heme binding"/>
    <property type="evidence" value="ECO:0007669"/>
    <property type="project" value="InterPro"/>
</dbReference>
<dbReference type="PANTHER" id="PTHR33546:SF1">
    <property type="entry name" value="LARGE, MULTIFUNCTIONAL SECRETED PROTEIN"/>
    <property type="match status" value="1"/>
</dbReference>
<proteinExistence type="predicted"/>
<organism evidence="7 8">
    <name type="scientific">Planctopirus limnophila (strain ATCC 43296 / DSM 3776 / IFAM 1008 / Mu 290)</name>
    <name type="common">Planctomyces limnophilus</name>
    <dbReference type="NCBI Taxonomy" id="521674"/>
    <lineage>
        <taxon>Bacteria</taxon>
        <taxon>Pseudomonadati</taxon>
        <taxon>Planctomycetota</taxon>
        <taxon>Planctomycetia</taxon>
        <taxon>Planctomycetales</taxon>
        <taxon>Planctomycetaceae</taxon>
        <taxon>Planctopirus</taxon>
    </lineage>
</organism>
<dbReference type="InterPro" id="IPR009056">
    <property type="entry name" value="Cyt_c-like_dom"/>
</dbReference>
<evidence type="ECO:0000256" key="5">
    <source>
        <dbReference type="SAM" id="MobiDB-lite"/>
    </source>
</evidence>
<dbReference type="AlphaFoldDB" id="D5SVY7"/>
<reference evidence="7 8" key="1">
    <citation type="journal article" date="2010" name="Stand. Genomic Sci.">
        <title>Complete genome sequence of Planctomyces limnophilus type strain (Mu 290).</title>
        <authorList>
            <person name="Labutti K."/>
            <person name="Sikorski J."/>
            <person name="Schneider S."/>
            <person name="Nolan M."/>
            <person name="Lucas S."/>
            <person name="Glavina Del Rio T."/>
            <person name="Tice H."/>
            <person name="Cheng J.F."/>
            <person name="Goodwin L."/>
            <person name="Pitluck S."/>
            <person name="Liolios K."/>
            <person name="Ivanova N."/>
            <person name="Mavromatis K."/>
            <person name="Mikhailova N."/>
            <person name="Pati A."/>
            <person name="Chen A."/>
            <person name="Palaniappan K."/>
            <person name="Land M."/>
            <person name="Hauser L."/>
            <person name="Chang Y.J."/>
            <person name="Jeffries C.D."/>
            <person name="Tindall B.J."/>
            <person name="Rohde M."/>
            <person name="Goker M."/>
            <person name="Woyke T."/>
            <person name="Bristow J."/>
            <person name="Eisen J.A."/>
            <person name="Markowitz V."/>
            <person name="Hugenholtz P."/>
            <person name="Kyrpides N.C."/>
            <person name="Klenk H.P."/>
            <person name="Lapidus A."/>
        </authorList>
    </citation>
    <scope>NUCLEOTIDE SEQUENCE [LARGE SCALE GENOMIC DNA]</scope>
    <source>
        <strain evidence="8">ATCC 43296 / DSM 3776 / IFAM 1008 / 290</strain>
    </source>
</reference>
<dbReference type="SUPFAM" id="SSF46626">
    <property type="entry name" value="Cytochrome c"/>
    <property type="match status" value="5"/>
</dbReference>
<protein>
    <recommendedName>
        <fullName evidence="6">Cytochrome c domain-containing protein</fullName>
    </recommendedName>
</protein>
<dbReference type="InterPro" id="IPR036909">
    <property type="entry name" value="Cyt_c-like_dom_sf"/>
</dbReference>
<dbReference type="GO" id="GO:0046872">
    <property type="term" value="F:metal ion binding"/>
    <property type="evidence" value="ECO:0007669"/>
    <property type="project" value="UniProtKB-KW"/>
</dbReference>
<evidence type="ECO:0000259" key="6">
    <source>
        <dbReference type="PROSITE" id="PS51007"/>
    </source>
</evidence>
<dbReference type="PROSITE" id="PS51007">
    <property type="entry name" value="CYTC"/>
    <property type="match status" value="3"/>
</dbReference>
<dbReference type="EMBL" id="CP001744">
    <property type="protein sequence ID" value="ADG67272.1"/>
    <property type="molecule type" value="Genomic_DNA"/>
</dbReference>
<evidence type="ECO:0000313" key="7">
    <source>
        <dbReference type="EMBL" id="ADG67272.1"/>
    </source>
</evidence>
<dbReference type="Proteomes" id="UP000002220">
    <property type="component" value="Chromosome"/>
</dbReference>
<evidence type="ECO:0000256" key="3">
    <source>
        <dbReference type="ARBA" id="ARBA00023004"/>
    </source>
</evidence>
<dbReference type="HOGENOM" id="CLU_007663_0_0_0"/>
<gene>
    <name evidence="7" type="ordered locus">Plim_1438</name>
</gene>
<accession>D5SVY7</accession>
<evidence type="ECO:0000313" key="8">
    <source>
        <dbReference type="Proteomes" id="UP000002220"/>
    </source>
</evidence>
<dbReference type="eggNOG" id="COG2010">
    <property type="taxonomic scope" value="Bacteria"/>
</dbReference>
<feature type="domain" description="Cytochrome c" evidence="6">
    <location>
        <begin position="62"/>
        <end position="147"/>
    </location>
</feature>
<feature type="domain" description="Cytochrome c" evidence="6">
    <location>
        <begin position="163"/>
        <end position="269"/>
    </location>
</feature>
<keyword evidence="3 4" id="KW-0408">Iron</keyword>
<dbReference type="Gene3D" id="1.10.760.10">
    <property type="entry name" value="Cytochrome c-like domain"/>
    <property type="match status" value="4"/>
</dbReference>
<evidence type="ECO:0000256" key="2">
    <source>
        <dbReference type="ARBA" id="ARBA00022723"/>
    </source>
</evidence>
<feature type="region of interest" description="Disordered" evidence="5">
    <location>
        <begin position="189"/>
        <end position="209"/>
    </location>
</feature>
<feature type="domain" description="Cytochrome c" evidence="6">
    <location>
        <begin position="485"/>
        <end position="582"/>
    </location>
</feature>
<evidence type="ECO:0000256" key="1">
    <source>
        <dbReference type="ARBA" id="ARBA00022617"/>
    </source>
</evidence>
<sequence precursor="true">MGQFEVIGSKNGTQLLKTHQQVSWRFIFVNLIVLWAMQWGAAKPALSAETESAAWPGLHPLTAAQVGSLLIHELKCGACHTGVESGRISEKTAPDLTNVGGRVSPKYLQEFIAHPAQKHPGTTMPDLLASRPETDRTAIAEAITQFLVDQSKEKSLPAAGSQFDQLRGKTLYHSIGCVACHGPREVFEQVSEKPKETDDDFDDEPEDHREKRVQPVAFGLDHVREKYNVASLSQFLFAPLHVRQSGRMPDMKLKPDEALSIAAYLVGDSKVDESLKTDERLVHRGRQYFQELNCAACHSLPGITAAKRVNRLSETSLSRGCLTGKGGKSPRYAVSREQRLAMELFIKESTKSDSPPVIDTDQVAIAKTLATFHCIACHTRDDFGGVPDIYNMFFTGNDLKLGDDGRIPPPLTHVGAKLRPAWLKKVLFDGESVRPYMVTRMPQYGELNIGHLPEMFASVDHLQGKDLTIPDVEGAKPQDREREKLLRQAGRELLGDKGLNCIACHSFNGRSSQGSQGIDLLTSYQRLQPQYFDSYLRNPGSFRPRTVMPTAWPNGVATFTTILDGETDHQIEAIWYYLSLGTSAADPSGLRSVNTKLVVDGSKAQIHRGRSRIAGYRGIAVGLPERWNYAFNAETGTISGIWKGDYIQVNWSGQGSGDFQPATEAVTLPQDVSFLQFEGEPTVWPRMPVMTKEARTNPDPLYPKNVGYQFRGYTLDEDHIPTFSYRSGAVDIFDRTQILGDPGNERLQRIFRFESPTTQTLWFRGLAGKITKEDSQTFRLGNLRLSIPEIPFRLREIPDQAGEVELLIPLQISQGQSTLEVNYELLSK</sequence>
<evidence type="ECO:0000256" key="4">
    <source>
        <dbReference type="PROSITE-ProRule" id="PRU00433"/>
    </source>
</evidence>
<keyword evidence="1 4" id="KW-0349">Heme</keyword>